<protein>
    <recommendedName>
        <fullName evidence="1">Retrovirus-related Pol polyprotein from transposon TNT 1-94-like beta-barrel domain-containing protein</fullName>
    </recommendedName>
</protein>
<reference evidence="2 3" key="1">
    <citation type="submission" date="2024-01" db="EMBL/GenBank/DDBJ databases">
        <title>The complete chloroplast genome sequence of Lithospermum erythrorhizon: insights into the phylogenetic relationship among Boraginaceae species and the maternal lineages of purple gromwells.</title>
        <authorList>
            <person name="Okada T."/>
            <person name="Watanabe K."/>
        </authorList>
    </citation>
    <scope>NUCLEOTIDE SEQUENCE [LARGE SCALE GENOMIC DNA]</scope>
</reference>
<name>A0AAV3NNK3_LITER</name>
<evidence type="ECO:0000313" key="2">
    <source>
        <dbReference type="EMBL" id="GAA0140920.1"/>
    </source>
</evidence>
<accession>A0AAV3NNK3</accession>
<sequence length="155" mass="17677">MFSNYKEIEHGFMCMANSKNCNVIGIGDVCLRFSSGFEFTLKNVRHVPELRYNLLSCASLEDVGLEEKWEKGVKKIRKGSLVILTVVKKNNLLGHKSDRRLEILYNRSHLNSDNLPTISLGEPYVLKNQLKVRFVDDAPSEVEHVPVISNEVEMI</sequence>
<feature type="domain" description="Retrovirus-related Pol polyprotein from transposon TNT 1-94-like beta-barrel" evidence="1">
    <location>
        <begin position="1"/>
        <end position="64"/>
    </location>
</feature>
<dbReference type="Proteomes" id="UP001454036">
    <property type="component" value="Unassembled WGS sequence"/>
</dbReference>
<organism evidence="2 3">
    <name type="scientific">Lithospermum erythrorhizon</name>
    <name type="common">Purple gromwell</name>
    <name type="synonym">Lithospermum officinale var. erythrorhizon</name>
    <dbReference type="NCBI Taxonomy" id="34254"/>
    <lineage>
        <taxon>Eukaryota</taxon>
        <taxon>Viridiplantae</taxon>
        <taxon>Streptophyta</taxon>
        <taxon>Embryophyta</taxon>
        <taxon>Tracheophyta</taxon>
        <taxon>Spermatophyta</taxon>
        <taxon>Magnoliopsida</taxon>
        <taxon>eudicotyledons</taxon>
        <taxon>Gunneridae</taxon>
        <taxon>Pentapetalae</taxon>
        <taxon>asterids</taxon>
        <taxon>lamiids</taxon>
        <taxon>Boraginales</taxon>
        <taxon>Boraginaceae</taxon>
        <taxon>Boraginoideae</taxon>
        <taxon>Lithospermeae</taxon>
        <taxon>Lithospermum</taxon>
    </lineage>
</organism>
<dbReference type="PANTHER" id="PTHR47592:SF27">
    <property type="entry name" value="OS08G0421700 PROTEIN"/>
    <property type="match status" value="1"/>
</dbReference>
<gene>
    <name evidence="2" type="ORF">LIER_02183</name>
</gene>
<proteinExistence type="predicted"/>
<keyword evidence="3" id="KW-1185">Reference proteome</keyword>
<dbReference type="AlphaFoldDB" id="A0AAV3NNK3"/>
<dbReference type="InterPro" id="IPR054722">
    <property type="entry name" value="PolX-like_BBD"/>
</dbReference>
<evidence type="ECO:0000259" key="1">
    <source>
        <dbReference type="Pfam" id="PF22936"/>
    </source>
</evidence>
<comment type="caution">
    <text evidence="2">The sequence shown here is derived from an EMBL/GenBank/DDBJ whole genome shotgun (WGS) entry which is preliminary data.</text>
</comment>
<evidence type="ECO:0000313" key="3">
    <source>
        <dbReference type="Proteomes" id="UP001454036"/>
    </source>
</evidence>
<dbReference type="Pfam" id="PF22936">
    <property type="entry name" value="Pol_BBD"/>
    <property type="match status" value="1"/>
</dbReference>
<dbReference type="EMBL" id="BAABME010000231">
    <property type="protein sequence ID" value="GAA0140920.1"/>
    <property type="molecule type" value="Genomic_DNA"/>
</dbReference>
<dbReference type="PANTHER" id="PTHR47592">
    <property type="entry name" value="PBF68 PROTEIN"/>
    <property type="match status" value="1"/>
</dbReference>